<feature type="non-terminal residue" evidence="4">
    <location>
        <position position="217"/>
    </location>
</feature>
<dbReference type="Gene3D" id="3.20.20.140">
    <property type="entry name" value="Metal-dependent hydrolases"/>
    <property type="match status" value="1"/>
</dbReference>
<accession>A0A523Y4M7</accession>
<dbReference type="PIRSF" id="PIRSF005902">
    <property type="entry name" value="DNase_TatD"/>
    <property type="match status" value="1"/>
</dbReference>
<organism evidence="4 5">
    <name type="scientific">Aerophobetes bacterium</name>
    <dbReference type="NCBI Taxonomy" id="2030807"/>
    <lineage>
        <taxon>Bacteria</taxon>
        <taxon>Candidatus Aerophobota</taxon>
    </lineage>
</organism>
<feature type="binding site" evidence="3">
    <location>
        <position position="149"/>
    </location>
    <ligand>
        <name>a divalent metal cation</name>
        <dbReference type="ChEBI" id="CHEBI:60240"/>
        <label>2</label>
    </ligand>
</feature>
<keyword evidence="1 3" id="KW-0479">Metal-binding</keyword>
<name>A0A523Y4M7_UNCAE</name>
<dbReference type="EMBL" id="SOII01000019">
    <property type="protein sequence ID" value="TET86507.1"/>
    <property type="molecule type" value="Genomic_DNA"/>
</dbReference>
<dbReference type="FunFam" id="3.20.20.140:FF:000005">
    <property type="entry name" value="TatD family hydrolase"/>
    <property type="match status" value="1"/>
</dbReference>
<feature type="binding site" evidence="3">
    <location>
        <position position="199"/>
    </location>
    <ligand>
        <name>a divalent metal cation</name>
        <dbReference type="ChEBI" id="CHEBI:60240"/>
        <label>1</label>
    </ligand>
</feature>
<dbReference type="AlphaFoldDB" id="A0A523Y4M7"/>
<dbReference type="CDD" id="cd01310">
    <property type="entry name" value="TatD_DNAse"/>
    <property type="match status" value="1"/>
</dbReference>
<dbReference type="GO" id="GO:0004536">
    <property type="term" value="F:DNA nuclease activity"/>
    <property type="evidence" value="ECO:0007669"/>
    <property type="project" value="InterPro"/>
</dbReference>
<dbReference type="Proteomes" id="UP000315669">
    <property type="component" value="Unassembled WGS sequence"/>
</dbReference>
<dbReference type="GO" id="GO:0016788">
    <property type="term" value="F:hydrolase activity, acting on ester bonds"/>
    <property type="evidence" value="ECO:0007669"/>
    <property type="project" value="InterPro"/>
</dbReference>
<evidence type="ECO:0000313" key="5">
    <source>
        <dbReference type="Proteomes" id="UP000315669"/>
    </source>
</evidence>
<dbReference type="NCBIfam" id="TIGR00010">
    <property type="entry name" value="YchF/TatD family DNA exonuclease"/>
    <property type="match status" value="1"/>
</dbReference>
<dbReference type="GO" id="GO:0046872">
    <property type="term" value="F:metal ion binding"/>
    <property type="evidence" value="ECO:0007669"/>
    <property type="project" value="UniProtKB-KW"/>
</dbReference>
<evidence type="ECO:0000256" key="2">
    <source>
        <dbReference type="ARBA" id="ARBA00022801"/>
    </source>
</evidence>
<dbReference type="Pfam" id="PF01026">
    <property type="entry name" value="TatD_DNase"/>
    <property type="match status" value="1"/>
</dbReference>
<feature type="binding site" evidence="3">
    <location>
        <position position="5"/>
    </location>
    <ligand>
        <name>a divalent metal cation</name>
        <dbReference type="ChEBI" id="CHEBI:60240"/>
        <label>1</label>
    </ligand>
</feature>
<dbReference type="PANTHER" id="PTHR46124">
    <property type="entry name" value="D-AMINOACYL-TRNA DEACYLASE"/>
    <property type="match status" value="1"/>
</dbReference>
<dbReference type="InterPro" id="IPR032466">
    <property type="entry name" value="Metal_Hydrolase"/>
</dbReference>
<dbReference type="GO" id="GO:0005829">
    <property type="term" value="C:cytosol"/>
    <property type="evidence" value="ECO:0007669"/>
    <property type="project" value="TreeGrafter"/>
</dbReference>
<evidence type="ECO:0000313" key="4">
    <source>
        <dbReference type="EMBL" id="TET86507.1"/>
    </source>
</evidence>
<gene>
    <name evidence="4" type="ORF">E3J32_00260</name>
</gene>
<dbReference type="SUPFAM" id="SSF51556">
    <property type="entry name" value="Metallo-dependent hydrolases"/>
    <property type="match status" value="1"/>
</dbReference>
<dbReference type="PROSITE" id="PS01090">
    <property type="entry name" value="TATD_2"/>
    <property type="match status" value="1"/>
</dbReference>
<dbReference type="PANTHER" id="PTHR46124:SF2">
    <property type="entry name" value="D-AMINOACYL-TRNA DEACYLASE"/>
    <property type="match status" value="1"/>
</dbReference>
<evidence type="ECO:0000256" key="1">
    <source>
        <dbReference type="ARBA" id="ARBA00022723"/>
    </source>
</evidence>
<sequence>MFDTHAHLADGRFNKDRAQVIERALKAKVKEILCVCCNAKELDVFWQALSSYPFIWLAAGIHPHDASKYKEMKKMLVPALKTKRFCALGEIGLDYHYMNSPREIQKEVFKAQLKFARERDLPVIVHTREAAEDVWRILKGEGAGQTVIHCFSGEKKELERYLELGFYVSFAGMITFPSASSLRNLVSLVPLDRLLLETDCPYLAPQAVRGKRNEPAF</sequence>
<dbReference type="InterPro" id="IPR001130">
    <property type="entry name" value="TatD-like"/>
</dbReference>
<proteinExistence type="predicted"/>
<keyword evidence="2" id="KW-0378">Hydrolase</keyword>
<evidence type="ECO:0000256" key="3">
    <source>
        <dbReference type="PIRSR" id="PIRSR005902-1"/>
    </source>
</evidence>
<feature type="binding site" evidence="3">
    <location>
        <position position="7"/>
    </location>
    <ligand>
        <name>a divalent metal cation</name>
        <dbReference type="ChEBI" id="CHEBI:60240"/>
        <label>1</label>
    </ligand>
</feature>
<reference evidence="4 5" key="1">
    <citation type="submission" date="2019-03" db="EMBL/GenBank/DDBJ databases">
        <title>Metabolic potential of uncultured bacteria and archaea associated with petroleum seepage in deep-sea sediments.</title>
        <authorList>
            <person name="Dong X."/>
            <person name="Hubert C."/>
        </authorList>
    </citation>
    <scope>NUCLEOTIDE SEQUENCE [LARGE SCALE GENOMIC DNA]</scope>
    <source>
        <strain evidence="4">E29_bin25</strain>
    </source>
</reference>
<dbReference type="PROSITE" id="PS01091">
    <property type="entry name" value="TATD_3"/>
    <property type="match status" value="1"/>
</dbReference>
<protein>
    <submittedName>
        <fullName evidence="4">TatD family deoxyribonuclease</fullName>
    </submittedName>
</protein>
<feature type="binding site" evidence="3">
    <location>
        <position position="126"/>
    </location>
    <ligand>
        <name>a divalent metal cation</name>
        <dbReference type="ChEBI" id="CHEBI:60240"/>
        <label>2</label>
    </ligand>
</feature>
<comment type="caution">
    <text evidence="4">The sequence shown here is derived from an EMBL/GenBank/DDBJ whole genome shotgun (WGS) entry which is preliminary data.</text>
</comment>
<feature type="binding site" evidence="3">
    <location>
        <position position="90"/>
    </location>
    <ligand>
        <name>a divalent metal cation</name>
        <dbReference type="ChEBI" id="CHEBI:60240"/>
        <label>1</label>
    </ligand>
</feature>
<dbReference type="InterPro" id="IPR015991">
    <property type="entry name" value="TatD/YcfH-like"/>
</dbReference>
<dbReference type="InterPro" id="IPR018228">
    <property type="entry name" value="DNase_TatD-rel_CS"/>
</dbReference>